<comment type="caution">
    <text evidence="10">The sequence shown here is derived from an EMBL/GenBank/DDBJ whole genome shotgun (WGS) entry which is preliminary data.</text>
</comment>
<dbReference type="Pfam" id="PF08534">
    <property type="entry name" value="Redoxin"/>
    <property type="match status" value="1"/>
</dbReference>
<dbReference type="EC" id="1.11.1.25" evidence="3"/>
<keyword evidence="11" id="KW-1185">Reference proteome</keyword>
<feature type="active site" description="Cysteine sulfenic acid (-SOH) intermediate" evidence="8">
    <location>
        <position position="49"/>
    </location>
</feature>
<dbReference type="GO" id="GO:0042744">
    <property type="term" value="P:hydrogen peroxide catabolic process"/>
    <property type="evidence" value="ECO:0007669"/>
    <property type="project" value="TreeGrafter"/>
</dbReference>
<evidence type="ECO:0000256" key="4">
    <source>
        <dbReference type="ARBA" id="ARBA00022559"/>
    </source>
</evidence>
<organism evidence="10 11">
    <name type="scientific">Arachis hypogaea</name>
    <name type="common">Peanut</name>
    <dbReference type="NCBI Taxonomy" id="3818"/>
    <lineage>
        <taxon>Eukaryota</taxon>
        <taxon>Viridiplantae</taxon>
        <taxon>Streptophyta</taxon>
        <taxon>Embryophyta</taxon>
        <taxon>Tracheophyta</taxon>
        <taxon>Spermatophyta</taxon>
        <taxon>Magnoliopsida</taxon>
        <taxon>eudicotyledons</taxon>
        <taxon>Gunneridae</taxon>
        <taxon>Pentapetalae</taxon>
        <taxon>rosids</taxon>
        <taxon>fabids</taxon>
        <taxon>Fabales</taxon>
        <taxon>Fabaceae</taxon>
        <taxon>Papilionoideae</taxon>
        <taxon>50 kb inversion clade</taxon>
        <taxon>dalbergioids sensu lato</taxon>
        <taxon>Dalbergieae</taxon>
        <taxon>Pterocarpus clade</taxon>
        <taxon>Arachis</taxon>
    </lineage>
</organism>
<feature type="domain" description="Redoxin" evidence="9">
    <location>
        <begin position="18"/>
        <end position="111"/>
    </location>
</feature>
<keyword evidence="4" id="KW-0575">Peroxidase</keyword>
<dbReference type="EMBL" id="SDMP01000015">
    <property type="protein sequence ID" value="RYR08321.1"/>
    <property type="molecule type" value="Genomic_DNA"/>
</dbReference>
<evidence type="ECO:0000256" key="8">
    <source>
        <dbReference type="PIRSR" id="PIRSR637944-1"/>
    </source>
</evidence>
<evidence type="ECO:0000256" key="7">
    <source>
        <dbReference type="ARBA" id="ARBA00031688"/>
    </source>
</evidence>
<proteinExistence type="inferred from homology"/>
<dbReference type="GO" id="GO:0008379">
    <property type="term" value="F:thioredoxin peroxidase activity"/>
    <property type="evidence" value="ECO:0007669"/>
    <property type="project" value="InterPro"/>
</dbReference>
<dbReference type="STRING" id="3818.A0A444Z2A7"/>
<keyword evidence="5" id="KW-0049">Antioxidant</keyword>
<dbReference type="InterPro" id="IPR036249">
    <property type="entry name" value="Thioredoxin-like_sf"/>
</dbReference>
<evidence type="ECO:0000256" key="6">
    <source>
        <dbReference type="ARBA" id="ARBA00023002"/>
    </source>
</evidence>
<dbReference type="PANTHER" id="PTHR10430">
    <property type="entry name" value="PEROXIREDOXIN"/>
    <property type="match status" value="1"/>
</dbReference>
<name>A0A444Z2A7_ARAHY</name>
<evidence type="ECO:0000313" key="11">
    <source>
        <dbReference type="Proteomes" id="UP000289738"/>
    </source>
</evidence>
<dbReference type="SUPFAM" id="SSF52833">
    <property type="entry name" value="Thioredoxin-like"/>
    <property type="match status" value="1"/>
</dbReference>
<evidence type="ECO:0000313" key="10">
    <source>
        <dbReference type="EMBL" id="RYR08321.1"/>
    </source>
</evidence>
<dbReference type="GO" id="GO:0045454">
    <property type="term" value="P:cell redox homeostasis"/>
    <property type="evidence" value="ECO:0007669"/>
    <property type="project" value="TreeGrafter"/>
</dbReference>
<keyword evidence="6" id="KW-0560">Oxidoreductase</keyword>
<evidence type="ECO:0000259" key="9">
    <source>
        <dbReference type="Pfam" id="PF08534"/>
    </source>
</evidence>
<protein>
    <recommendedName>
        <fullName evidence="3">glutaredoxin-dependent peroxiredoxin</fullName>
        <ecNumber evidence="3">1.11.1.25</ecNumber>
    </recommendedName>
    <alternativeName>
        <fullName evidence="7">Glutaredoxin-dependent peroxiredoxin</fullName>
    </alternativeName>
</protein>
<dbReference type="InterPro" id="IPR013740">
    <property type="entry name" value="Redoxin"/>
</dbReference>
<evidence type="ECO:0000256" key="1">
    <source>
        <dbReference type="ARBA" id="ARBA00001711"/>
    </source>
</evidence>
<dbReference type="GO" id="GO:0005737">
    <property type="term" value="C:cytoplasm"/>
    <property type="evidence" value="ECO:0007669"/>
    <property type="project" value="TreeGrafter"/>
</dbReference>
<reference evidence="10 11" key="1">
    <citation type="submission" date="2019-01" db="EMBL/GenBank/DDBJ databases">
        <title>Sequencing of cultivated peanut Arachis hypogaea provides insights into genome evolution and oil improvement.</title>
        <authorList>
            <person name="Chen X."/>
        </authorList>
    </citation>
    <scope>NUCLEOTIDE SEQUENCE [LARGE SCALE GENOMIC DNA]</scope>
    <source>
        <strain evidence="11">cv. Fuhuasheng</strain>
        <tissue evidence="10">Leaves</tissue>
    </source>
</reference>
<dbReference type="Proteomes" id="UP000289738">
    <property type="component" value="Chromosome B05"/>
</dbReference>
<evidence type="ECO:0000256" key="3">
    <source>
        <dbReference type="ARBA" id="ARBA00013016"/>
    </source>
</evidence>
<sequence length="120" mass="13444">MDVQFNRLADATFSYLDDAGEFQNTIISDLTMGKKAIIFSVPRAFTPTCLQKHVQQSAELKVKGVDRIACDAFVMKVWKKDLLKVNDEVLLLSDSNETFTKAIGYELNLSAAARIQGVRR</sequence>
<gene>
    <name evidence="10" type="ORF">Ahy_B05g075952</name>
</gene>
<dbReference type="InterPro" id="IPR037944">
    <property type="entry name" value="PRX5-like"/>
</dbReference>
<evidence type="ECO:0000256" key="2">
    <source>
        <dbReference type="ARBA" id="ARBA00010505"/>
    </source>
</evidence>
<comment type="catalytic activity">
    <reaction evidence="1">
        <text>[glutaredoxin]-dithiol + a hydroperoxide = [glutaredoxin]-disulfide + an alcohol + H2O</text>
        <dbReference type="Rhea" id="RHEA:62624"/>
        <dbReference type="Rhea" id="RHEA-COMP:10729"/>
        <dbReference type="Rhea" id="RHEA-COMP:10730"/>
        <dbReference type="ChEBI" id="CHEBI:15377"/>
        <dbReference type="ChEBI" id="CHEBI:29950"/>
        <dbReference type="ChEBI" id="CHEBI:30879"/>
        <dbReference type="ChEBI" id="CHEBI:35924"/>
        <dbReference type="ChEBI" id="CHEBI:50058"/>
        <dbReference type="EC" id="1.11.1.25"/>
    </reaction>
</comment>
<dbReference type="GO" id="GO:0034599">
    <property type="term" value="P:cellular response to oxidative stress"/>
    <property type="evidence" value="ECO:0007669"/>
    <property type="project" value="InterPro"/>
</dbReference>
<comment type="similarity">
    <text evidence="2">Belongs to the peroxiredoxin family. Prx5 subfamily.</text>
</comment>
<dbReference type="PANTHER" id="PTHR10430:SF16">
    <property type="entry name" value="PEROXIREDOXIN-5, MITOCHONDRIAL"/>
    <property type="match status" value="1"/>
</dbReference>
<evidence type="ECO:0000256" key="5">
    <source>
        <dbReference type="ARBA" id="ARBA00022862"/>
    </source>
</evidence>
<accession>A0A444Z2A7</accession>
<dbReference type="AlphaFoldDB" id="A0A444Z2A7"/>
<dbReference type="Gene3D" id="3.40.30.10">
    <property type="entry name" value="Glutaredoxin"/>
    <property type="match status" value="1"/>
</dbReference>